<proteinExistence type="predicted"/>
<keyword evidence="2" id="KW-1185">Reference proteome</keyword>
<reference evidence="1 2" key="1">
    <citation type="submission" date="2014-03" db="EMBL/GenBank/DDBJ databases">
        <title>Genomics of Bifidobacteria.</title>
        <authorList>
            <person name="Ventura M."/>
            <person name="Milani C."/>
            <person name="Lugli G.A."/>
        </authorList>
    </citation>
    <scope>NUCLEOTIDE SEQUENCE [LARGE SCALE GENOMIC DNA]</scope>
    <source>
        <strain evidence="1 2">DSM 23969</strain>
    </source>
</reference>
<comment type="caution">
    <text evidence="1">The sequence shown here is derived from an EMBL/GenBank/DDBJ whole genome shotgun (WGS) entry which is preliminary data.</text>
</comment>
<organism evidence="1 2">
    <name type="scientific">Bifidobacterium biavatii DSM 23969</name>
    <dbReference type="NCBI Taxonomy" id="1437608"/>
    <lineage>
        <taxon>Bacteria</taxon>
        <taxon>Bacillati</taxon>
        <taxon>Actinomycetota</taxon>
        <taxon>Actinomycetes</taxon>
        <taxon>Bifidobacteriales</taxon>
        <taxon>Bifidobacteriaceae</taxon>
        <taxon>Bifidobacterium</taxon>
    </lineage>
</organism>
<dbReference type="PANTHER" id="PTHR30121">
    <property type="entry name" value="UNCHARACTERIZED PROTEIN YJGR-RELATED"/>
    <property type="match status" value="1"/>
</dbReference>
<dbReference type="EMBL" id="JGYN01000040">
    <property type="protein sequence ID" value="KFI46102.1"/>
    <property type="molecule type" value="Genomic_DNA"/>
</dbReference>
<dbReference type="NCBIfam" id="NF045971">
    <property type="entry name" value="conju_CD1110"/>
    <property type="match status" value="1"/>
</dbReference>
<dbReference type="CDD" id="cd01127">
    <property type="entry name" value="TrwB_TraG_TraD_VirD4"/>
    <property type="match status" value="1"/>
</dbReference>
<dbReference type="SUPFAM" id="SSF52540">
    <property type="entry name" value="P-loop containing nucleoside triphosphate hydrolases"/>
    <property type="match status" value="1"/>
</dbReference>
<sequence>MFTKKTVKPKTAHRAKPTVVRSAPAVGVAVEAEPKDKKLAKGSRRRMPNTVKDLLGYDSMLKSGVAYLGDDTWSVTLEFTDINYEISTEQHQMEIIDRWAGLLNSFNGGERLEIGIHTRMRGVDQVVDEVSLPMRGDEYDQLRQDYNQNILDKMNTATRNADQVKTLTVTVQDSDTERAIASLNRLCMRVTAQLNAIDGCQATRLDREQRLRLIAETTRHGQQFLFDEHRFDAMRGLGKPDTKDYVAPWLVDTKNQTYLRIVAGDATRYHRTLWLSDFPPELSDQLVSEITAVKAQIDVSIHLAPYDKSEGLQIVKRRDAELDMQTLEESKQNIKSGLPADAIPQDLRDAKEQVAGLRAELQSTNQRLVNAILVIGISADTVEELDQRTADVKAAALRQSCQVESLAYMQPEGLVAVLPLGNNPLPMKRTLTTNSAAILVPFTSREVYQPGGLVYGQNRRSGNLIVADRRKGMNSNGFVLATSGGGKSFSVKWEIGALYLTRDDDIIVIDPEREYLPLCEAFHGSRIEVSAGGSQRINPLDILMDESSDDEDPIRAKTSVVVDMMGSLLGGSQGLDKVERALMDRSVMQLYRQYRETDGAIGQPTLRDLRDALEHTDEPAGHDLAIALETYATGSLSGFSGQTNVDLSNRFTVFDVSGLDGEIRTFGMMVVLDQIWNRVRRNQKMNRRTWLYVDEFHRFFGNQYSSRQFKDIYKRARKYGLGVTGITQNIEELLEDQDASLMLSNSDYLLMLNQQPTDADTLCGMLHLSDEERAYFTGVLPGQGLMKFGSAFVPFDVRIDTDTDLFRLYDTNFSGK</sequence>
<evidence type="ECO:0000313" key="1">
    <source>
        <dbReference type="EMBL" id="KFI46102.1"/>
    </source>
</evidence>
<accession>A0A086ZHV2</accession>
<dbReference type="RefSeq" id="WP_081892398.1">
    <property type="nucleotide sequence ID" value="NZ_JDUU01000033.1"/>
</dbReference>
<dbReference type="OrthoDB" id="9804380at2"/>
<dbReference type="Proteomes" id="UP000029108">
    <property type="component" value="Unassembled WGS sequence"/>
</dbReference>
<dbReference type="eggNOG" id="COG3451">
    <property type="taxonomic scope" value="Bacteria"/>
</dbReference>
<protein>
    <submittedName>
        <fullName evidence="1">Type IV secretory pathway, VirB4 component</fullName>
    </submittedName>
</protein>
<dbReference type="STRING" id="1437608.GCA_000771645_01788"/>
<gene>
    <name evidence="1" type="ORF">BBIA_2065</name>
</gene>
<dbReference type="InterPro" id="IPR027417">
    <property type="entry name" value="P-loop_NTPase"/>
</dbReference>
<dbReference type="AlphaFoldDB" id="A0A086ZHV2"/>
<dbReference type="Gene3D" id="1.10.8.730">
    <property type="match status" value="1"/>
</dbReference>
<name>A0A086ZHV2_9BIFI</name>
<dbReference type="InterPro" id="IPR051162">
    <property type="entry name" value="T4SS_component"/>
</dbReference>
<evidence type="ECO:0000313" key="2">
    <source>
        <dbReference type="Proteomes" id="UP000029108"/>
    </source>
</evidence>
<dbReference type="PANTHER" id="PTHR30121:SF6">
    <property type="entry name" value="SLR6007 PROTEIN"/>
    <property type="match status" value="1"/>
</dbReference>
<dbReference type="Gene3D" id="3.40.50.300">
    <property type="entry name" value="P-loop containing nucleotide triphosphate hydrolases"/>
    <property type="match status" value="1"/>
</dbReference>